<dbReference type="EnsemblPlants" id="KQL29539">
    <property type="protein sequence ID" value="KQL29539"/>
    <property type="gene ID" value="SETIT_019900mg"/>
</dbReference>
<organism evidence="7 8">
    <name type="scientific">Setaria italica</name>
    <name type="common">Foxtail millet</name>
    <name type="synonym">Panicum italicum</name>
    <dbReference type="NCBI Taxonomy" id="4555"/>
    <lineage>
        <taxon>Eukaryota</taxon>
        <taxon>Viridiplantae</taxon>
        <taxon>Streptophyta</taxon>
        <taxon>Embryophyta</taxon>
        <taxon>Tracheophyta</taxon>
        <taxon>Spermatophyta</taxon>
        <taxon>Magnoliopsida</taxon>
        <taxon>Liliopsida</taxon>
        <taxon>Poales</taxon>
        <taxon>Poaceae</taxon>
        <taxon>PACMAD clade</taxon>
        <taxon>Panicoideae</taxon>
        <taxon>Panicodae</taxon>
        <taxon>Paniceae</taxon>
        <taxon>Cenchrinae</taxon>
        <taxon>Setaria</taxon>
    </lineage>
</organism>
<evidence type="ECO:0000313" key="7">
    <source>
        <dbReference type="EnsemblPlants" id="KQL29539"/>
    </source>
</evidence>
<name>K3Z039_SETIT</name>
<dbReference type="GO" id="GO:0008270">
    <property type="term" value="F:zinc ion binding"/>
    <property type="evidence" value="ECO:0007669"/>
    <property type="project" value="UniProtKB-KW"/>
</dbReference>
<dbReference type="eggNOG" id="ENOG502QSE3">
    <property type="taxonomic scope" value="Eukaryota"/>
</dbReference>
<dbReference type="AlphaFoldDB" id="K3Z039"/>
<dbReference type="Pfam" id="PF10536">
    <property type="entry name" value="PMD"/>
    <property type="match status" value="1"/>
</dbReference>
<feature type="domain" description="SWIM-type" evidence="6">
    <location>
        <begin position="527"/>
        <end position="559"/>
    </location>
</feature>
<proteinExistence type="predicted"/>
<dbReference type="Gramene" id="KQL29539">
    <property type="protein sequence ID" value="KQL29539"/>
    <property type="gene ID" value="SETIT_019900mg"/>
</dbReference>
<keyword evidence="2 4" id="KW-0863">Zinc-finger</keyword>
<accession>K3Z039</accession>
<dbReference type="PROSITE" id="PS50966">
    <property type="entry name" value="ZF_SWIM"/>
    <property type="match status" value="1"/>
</dbReference>
<reference evidence="7" key="2">
    <citation type="submission" date="2018-08" db="UniProtKB">
        <authorList>
            <consortium name="EnsemblPlants"/>
        </authorList>
    </citation>
    <scope>IDENTIFICATION</scope>
    <source>
        <strain evidence="7">Yugu1</strain>
    </source>
</reference>
<dbReference type="Pfam" id="PF10551">
    <property type="entry name" value="MULE"/>
    <property type="match status" value="1"/>
</dbReference>
<evidence type="ECO:0000256" key="1">
    <source>
        <dbReference type="ARBA" id="ARBA00022723"/>
    </source>
</evidence>
<evidence type="ECO:0000256" key="4">
    <source>
        <dbReference type="PROSITE-ProRule" id="PRU00325"/>
    </source>
</evidence>
<dbReference type="InterPro" id="IPR019557">
    <property type="entry name" value="AminoTfrase-like_pln_mobile"/>
</dbReference>
<keyword evidence="8" id="KW-1185">Reference proteome</keyword>
<evidence type="ECO:0000256" key="5">
    <source>
        <dbReference type="SAM" id="MobiDB-lite"/>
    </source>
</evidence>
<protein>
    <recommendedName>
        <fullName evidence="6">SWIM-type domain-containing protein</fullName>
    </recommendedName>
</protein>
<dbReference type="InterPro" id="IPR007527">
    <property type="entry name" value="Znf_SWIM"/>
</dbReference>
<evidence type="ECO:0000256" key="2">
    <source>
        <dbReference type="ARBA" id="ARBA00022771"/>
    </source>
</evidence>
<dbReference type="InterPro" id="IPR018289">
    <property type="entry name" value="MULE_transposase_dom"/>
</dbReference>
<dbReference type="InParanoid" id="K3Z039"/>
<dbReference type="InterPro" id="IPR006564">
    <property type="entry name" value="Znf_PMZ"/>
</dbReference>
<dbReference type="SMART" id="SM00575">
    <property type="entry name" value="ZnF_PMZ"/>
    <property type="match status" value="1"/>
</dbReference>
<dbReference type="Proteomes" id="UP000004995">
    <property type="component" value="Unassembled WGS sequence"/>
</dbReference>
<dbReference type="EMBL" id="AGNK02000290">
    <property type="status" value="NOT_ANNOTATED_CDS"/>
    <property type="molecule type" value="Genomic_DNA"/>
</dbReference>
<evidence type="ECO:0000259" key="6">
    <source>
        <dbReference type="PROSITE" id="PS50966"/>
    </source>
</evidence>
<dbReference type="PANTHER" id="PTHR31973">
    <property type="entry name" value="POLYPROTEIN, PUTATIVE-RELATED"/>
    <property type="match status" value="1"/>
</dbReference>
<reference evidence="8" key="1">
    <citation type="journal article" date="2012" name="Nat. Biotechnol.">
        <title>Reference genome sequence of the model plant Setaria.</title>
        <authorList>
            <person name="Bennetzen J.L."/>
            <person name="Schmutz J."/>
            <person name="Wang H."/>
            <person name="Percifield R."/>
            <person name="Hawkins J."/>
            <person name="Pontaroli A.C."/>
            <person name="Estep M."/>
            <person name="Feng L."/>
            <person name="Vaughn J.N."/>
            <person name="Grimwood J."/>
            <person name="Jenkins J."/>
            <person name="Barry K."/>
            <person name="Lindquist E."/>
            <person name="Hellsten U."/>
            <person name="Deshpande S."/>
            <person name="Wang X."/>
            <person name="Wu X."/>
            <person name="Mitros T."/>
            <person name="Triplett J."/>
            <person name="Yang X."/>
            <person name="Ye C.Y."/>
            <person name="Mauro-Herrera M."/>
            <person name="Wang L."/>
            <person name="Li P."/>
            <person name="Sharma M."/>
            <person name="Sharma R."/>
            <person name="Ronald P.C."/>
            <person name="Panaud O."/>
            <person name="Kellogg E.A."/>
            <person name="Brutnell T.P."/>
            <person name="Doust A.N."/>
            <person name="Tuskan G.A."/>
            <person name="Rokhsar D."/>
            <person name="Devos K.M."/>
        </authorList>
    </citation>
    <scope>NUCLEOTIDE SEQUENCE [LARGE SCALE GENOMIC DNA]</scope>
    <source>
        <strain evidence="8">cv. Yugu1</strain>
    </source>
</reference>
<dbReference type="PANTHER" id="PTHR31973:SF184">
    <property type="entry name" value="OS02G0685500 PROTEIN"/>
    <property type="match status" value="1"/>
</dbReference>
<sequence length="958" mass="110647">MNESVEFFEGPPSFTDLVDRVIRKYGCRVDEMSLRGCFDCGKARAHYVLMNLASDSNWKHYKDVVHEANVACLEVIIEIIRMPGPNIVLREEVMVVNRNGETEYAFDFAIADDDFPNNTFERDEANIDDDDVSMGSEDSEFEEDGVVGVKAEEESLSQSAICESSMVNSKGIPFSESPVIKKRIKFKSLDELKFFLADYAVRLHRPLSVVHSDKNLRYNVMCKQVCHCRVCRSECTFSAQQNTLGGRILGIIRKDSEISVPSFVESIFAFSGYRIKYSKAWRAKQHAVALLWGDWKESYAMVPRVLTAMAYYNPEVKWFIDSCRMMHRDNGVLKHMLQRVFWCFPQCSEAFQHYRPVILVDGTFLTGKYKGTLMMAVGVDLEQHLVPLAFALAESENNESWSWFMQLVRRHVLGPSRQVCMISDRHHGLLNCAKDHMCGFPPLVHRWCTRHFAANMSRRQKTDRMIGKLKTLCKVHTEREFSEKLEDLVKDLNDDAKEWLKGEMEDKDKWACGTTNVGGESHGGRHYRVDLNEVSCTCNIPQLLHLPCSHFITACKAKGLNYESPLYMSLLYSREHTVRIWESSFQPYLDPSYLLLTNGVCCFFRMAAPAYPLFESTYDLQHRAYHLTDLHEDLKPLRARVHSPFRWDERYAQYLQRAGFLDIAVQVVAGVPPMDGPLLTAMVDRWRPETHTFHLPFGEMTITMQDIAMYSPWHRNDAHPTFYYVWKHVQPIRGNPDRRYRAYTNELDVVTQHQLSHIIFSPTCYRDRELWRCTTPMILYYVVEFHMPHRVMIDRRKRYKENDWRVKHAQYLIQWQNTQRCDPEDGLYWRAGPNNEYIRWYCASTRTKVKQSWSNRVRKSCRMNCMSSTDVHHGGNGQGTSLGSRRTPLATPPRTASPSTAAVPSKRSRGKAPASPQASEDSEGNKSEDDDPTYGEELEISGMIDAPPVTQMQGESSQ</sequence>
<keyword evidence="1" id="KW-0479">Metal-binding</keyword>
<evidence type="ECO:0000313" key="8">
    <source>
        <dbReference type="Proteomes" id="UP000004995"/>
    </source>
</evidence>
<feature type="region of interest" description="Disordered" evidence="5">
    <location>
        <begin position="867"/>
        <end position="958"/>
    </location>
</feature>
<feature type="compositionally biased region" description="Acidic residues" evidence="5">
    <location>
        <begin position="928"/>
        <end position="939"/>
    </location>
</feature>
<evidence type="ECO:0000256" key="3">
    <source>
        <dbReference type="ARBA" id="ARBA00022833"/>
    </source>
</evidence>
<dbReference type="HOGENOM" id="CLU_006767_3_0_1"/>
<keyword evidence="3" id="KW-0862">Zinc</keyword>